<feature type="signal peptide" evidence="2">
    <location>
        <begin position="1"/>
        <end position="19"/>
    </location>
</feature>
<sequence>MFIPLFIAILLGLVNPSTGNTCPNNNNTVVTTQGTPDDGGDGDGGDTGGGGPVTGENGQLPPPKP</sequence>
<organism evidence="3 4">
    <name type="scientific">Pedobacter ginsengiterrae</name>
    <dbReference type="NCBI Taxonomy" id="871696"/>
    <lineage>
        <taxon>Bacteria</taxon>
        <taxon>Pseudomonadati</taxon>
        <taxon>Bacteroidota</taxon>
        <taxon>Sphingobacteriia</taxon>
        <taxon>Sphingobacteriales</taxon>
        <taxon>Sphingobacteriaceae</taxon>
        <taxon>Pedobacter</taxon>
    </lineage>
</organism>
<gene>
    <name evidence="3" type="ORF">GCM10022246_28800</name>
</gene>
<comment type="caution">
    <text evidence="3">The sequence shown here is derived from an EMBL/GenBank/DDBJ whole genome shotgun (WGS) entry which is preliminary data.</text>
</comment>
<name>A0ABP7Q0S7_9SPHI</name>
<keyword evidence="4" id="KW-1185">Reference proteome</keyword>
<evidence type="ECO:0000313" key="3">
    <source>
        <dbReference type="EMBL" id="GAA3974646.1"/>
    </source>
</evidence>
<feature type="region of interest" description="Disordered" evidence="1">
    <location>
        <begin position="17"/>
        <end position="65"/>
    </location>
</feature>
<protein>
    <submittedName>
        <fullName evidence="3">Uncharacterized protein</fullName>
    </submittedName>
</protein>
<dbReference type="Proteomes" id="UP001501081">
    <property type="component" value="Unassembled WGS sequence"/>
</dbReference>
<evidence type="ECO:0000256" key="1">
    <source>
        <dbReference type="SAM" id="MobiDB-lite"/>
    </source>
</evidence>
<reference evidence="4" key="1">
    <citation type="journal article" date="2019" name="Int. J. Syst. Evol. Microbiol.">
        <title>The Global Catalogue of Microorganisms (GCM) 10K type strain sequencing project: providing services to taxonomists for standard genome sequencing and annotation.</title>
        <authorList>
            <consortium name="The Broad Institute Genomics Platform"/>
            <consortium name="The Broad Institute Genome Sequencing Center for Infectious Disease"/>
            <person name="Wu L."/>
            <person name="Ma J."/>
        </authorList>
    </citation>
    <scope>NUCLEOTIDE SEQUENCE [LARGE SCALE GENOMIC DNA]</scope>
    <source>
        <strain evidence="4">JCM 17338</strain>
    </source>
</reference>
<keyword evidence="2" id="KW-0732">Signal</keyword>
<evidence type="ECO:0000256" key="2">
    <source>
        <dbReference type="SAM" id="SignalP"/>
    </source>
</evidence>
<evidence type="ECO:0000313" key="4">
    <source>
        <dbReference type="Proteomes" id="UP001501081"/>
    </source>
</evidence>
<feature type="chain" id="PRO_5045044440" evidence="2">
    <location>
        <begin position="20"/>
        <end position="65"/>
    </location>
</feature>
<proteinExistence type="predicted"/>
<accession>A0ABP7Q0S7</accession>
<feature type="compositionally biased region" description="Low complexity" evidence="1">
    <location>
        <begin position="17"/>
        <end position="36"/>
    </location>
</feature>
<dbReference type="EMBL" id="BAABAK010000015">
    <property type="protein sequence ID" value="GAA3974646.1"/>
    <property type="molecule type" value="Genomic_DNA"/>
</dbReference>
<dbReference type="RefSeq" id="WP_344768165.1">
    <property type="nucleotide sequence ID" value="NZ_BAABAK010000015.1"/>
</dbReference>